<protein>
    <recommendedName>
        <fullName evidence="3">Ubiquitin-like protease family profile domain-containing protein</fullName>
    </recommendedName>
</protein>
<dbReference type="InterPro" id="IPR038765">
    <property type="entry name" value="Papain-like_cys_pep_sf"/>
</dbReference>
<accession>A0A835HQ63</accession>
<gene>
    <name evidence="1" type="ORF">IFM89_011307</name>
</gene>
<organism evidence="1 2">
    <name type="scientific">Coptis chinensis</name>
    <dbReference type="NCBI Taxonomy" id="261450"/>
    <lineage>
        <taxon>Eukaryota</taxon>
        <taxon>Viridiplantae</taxon>
        <taxon>Streptophyta</taxon>
        <taxon>Embryophyta</taxon>
        <taxon>Tracheophyta</taxon>
        <taxon>Spermatophyta</taxon>
        <taxon>Magnoliopsida</taxon>
        <taxon>Ranunculales</taxon>
        <taxon>Ranunculaceae</taxon>
        <taxon>Coptidoideae</taxon>
        <taxon>Coptis</taxon>
    </lineage>
</organism>
<name>A0A835HQ63_9MAGN</name>
<evidence type="ECO:0000313" key="2">
    <source>
        <dbReference type="Proteomes" id="UP000631114"/>
    </source>
</evidence>
<proteinExistence type="predicted"/>
<keyword evidence="2" id="KW-1185">Reference proteome</keyword>
<dbReference type="EMBL" id="JADFTS010000005">
    <property type="protein sequence ID" value="KAF9604940.1"/>
    <property type="molecule type" value="Genomic_DNA"/>
</dbReference>
<reference evidence="1 2" key="1">
    <citation type="submission" date="2020-10" db="EMBL/GenBank/DDBJ databases">
        <title>The Coptis chinensis genome and diversification of protoberbering-type alkaloids.</title>
        <authorList>
            <person name="Wang B."/>
            <person name="Shu S."/>
            <person name="Song C."/>
            <person name="Liu Y."/>
        </authorList>
    </citation>
    <scope>NUCLEOTIDE SEQUENCE [LARGE SCALE GENOMIC DNA]</scope>
    <source>
        <strain evidence="1">HL-2020</strain>
        <tissue evidence="1">Leaf</tissue>
    </source>
</reference>
<evidence type="ECO:0008006" key="3">
    <source>
        <dbReference type="Google" id="ProtNLM"/>
    </source>
</evidence>
<dbReference type="AlphaFoldDB" id="A0A835HQ63"/>
<dbReference type="Gene3D" id="3.40.395.10">
    <property type="entry name" value="Adenoviral Proteinase, Chain A"/>
    <property type="match status" value="1"/>
</dbReference>
<sequence length="384" mass="44162">MYVFLTFQVTLRGWGAKERILFLHLPASLPSVKRSSSTEFNEMANNSKPSKVAWRSEKCYTLEELPLGLMGTYSYEEDAFRIGDKLLKLSEKDIALTFGLPLEGKMVQVFPRNIYKAPKSDFYLRNFEGEGVLQKSVVVDAIKNSLIRRDMYALGDFVKLVIMYMAATTFFPSAAGTLASSFIQHVDDFDTIKGICWPSVIQHDLMSRKEAIAQSLQRLHDMFCSFCTSAWASDDLTIKGFLLEDLMFNRFISDEIIDWFTSYLRENDTNNAKSKFFGAMCKTFVTQGNEKYVKIFLEDVLEEVDDDVEFCFFPMNTQKTIKSKEGYHWTLLKLDWDTWEWLIFNSMKPRSGSNKYIRDAETINGSDHISVWLGSLPVSLGFHC</sequence>
<dbReference type="SUPFAM" id="SSF54001">
    <property type="entry name" value="Cysteine proteinases"/>
    <property type="match status" value="1"/>
</dbReference>
<dbReference type="OrthoDB" id="5836119at2759"/>
<comment type="caution">
    <text evidence="1">The sequence shown here is derived from an EMBL/GenBank/DDBJ whole genome shotgun (WGS) entry which is preliminary data.</text>
</comment>
<dbReference type="Proteomes" id="UP000631114">
    <property type="component" value="Unassembled WGS sequence"/>
</dbReference>
<evidence type="ECO:0000313" key="1">
    <source>
        <dbReference type="EMBL" id="KAF9604940.1"/>
    </source>
</evidence>